<evidence type="ECO:0000313" key="3">
    <source>
        <dbReference type="Proteomes" id="UP000194266"/>
    </source>
</evidence>
<comment type="caution">
    <text evidence="2">The sequence shown here is derived from an EMBL/GenBank/DDBJ whole genome shotgun (WGS) entry which is preliminary data.</text>
</comment>
<evidence type="ECO:0008006" key="4">
    <source>
        <dbReference type="Google" id="ProtNLM"/>
    </source>
</evidence>
<proteinExistence type="predicted"/>
<evidence type="ECO:0000313" key="2">
    <source>
        <dbReference type="EMBL" id="OSZ62294.1"/>
    </source>
</evidence>
<accession>A0ABX3YS18</accession>
<dbReference type="EMBL" id="MRYD01000002">
    <property type="protein sequence ID" value="OSZ62294.1"/>
    <property type="molecule type" value="Genomic_DNA"/>
</dbReference>
<feature type="region of interest" description="Disordered" evidence="1">
    <location>
        <begin position="65"/>
        <end position="92"/>
    </location>
</feature>
<keyword evidence="3" id="KW-1185">Reference proteome</keyword>
<evidence type="ECO:0000256" key="1">
    <source>
        <dbReference type="SAM" id="MobiDB-lite"/>
    </source>
</evidence>
<protein>
    <recommendedName>
        <fullName evidence="4">Type I-E CRISPR-associated protein Cas5/CasD</fullName>
    </recommendedName>
</protein>
<organism evidence="2 3">
    <name type="scientific">Streptomyces pharetrae CZA14</name>
    <dbReference type="NCBI Taxonomy" id="1144883"/>
    <lineage>
        <taxon>Bacteria</taxon>
        <taxon>Bacillati</taxon>
        <taxon>Actinomycetota</taxon>
        <taxon>Actinomycetes</taxon>
        <taxon>Kitasatosporales</taxon>
        <taxon>Streptomycetaceae</taxon>
        <taxon>Streptomyces</taxon>
    </lineage>
</organism>
<reference evidence="2 3" key="1">
    <citation type="submission" date="2016-12" db="EMBL/GenBank/DDBJ databases">
        <title>Genome Mining:The Detection of Biosynthetic Gene Clusters to Aid in the Expression of Curamycin A produced by Streptomyces sp. strain CZA14.</title>
        <authorList>
            <person name="Durrell K.A."/>
            <person name="Kirby B.M."/>
            <person name="Khan W."/>
            <person name="Mthethwa T."/>
            <person name="Le Roes-Hill M."/>
        </authorList>
    </citation>
    <scope>NUCLEOTIDE SEQUENCE [LARGE SCALE GENOMIC DNA]</scope>
    <source>
        <strain evidence="2 3">CZA14</strain>
    </source>
</reference>
<sequence length="161" mass="17334">MSVISGATPPAPAFGPAAIAYGVWIEGQRRGHPLLPQNPSRNAVMCTVGLGIAGLSGRPRSLARAYGTGRASRTRTSWATAPRSSFDTGEPLDDLPQGVVASRLDKAADGERAYPYRYEGFRLLLASGERLFLVTPGWRPGRDQTIVLPYKDVRVRLVAQS</sequence>
<dbReference type="Proteomes" id="UP000194266">
    <property type="component" value="Unassembled WGS sequence"/>
</dbReference>
<gene>
    <name evidence="2" type="ORF">OQI_00775</name>
</gene>
<name>A0ABX3YS18_9ACTN</name>
<dbReference type="RefSeq" id="WP_086167383.1">
    <property type="nucleotide sequence ID" value="NZ_MRYD01000002.1"/>
</dbReference>
<feature type="compositionally biased region" description="Polar residues" evidence="1">
    <location>
        <begin position="74"/>
        <end position="87"/>
    </location>
</feature>